<dbReference type="GO" id="GO:0005886">
    <property type="term" value="C:plasma membrane"/>
    <property type="evidence" value="ECO:0007669"/>
    <property type="project" value="UniProtKB-SubCell"/>
</dbReference>
<feature type="transmembrane region" description="Helical" evidence="4">
    <location>
        <begin position="403"/>
        <end position="424"/>
    </location>
</feature>
<dbReference type="PROSITE" id="PS50850">
    <property type="entry name" value="MFS"/>
    <property type="match status" value="1"/>
</dbReference>
<name>A0A157T5Y3_SACSO</name>
<feature type="transmembrane region" description="Helical" evidence="4">
    <location>
        <begin position="153"/>
        <end position="179"/>
    </location>
</feature>
<feature type="transmembrane region" description="Helical" evidence="4">
    <location>
        <begin position="245"/>
        <end position="273"/>
    </location>
</feature>
<evidence type="ECO:0000313" key="6">
    <source>
        <dbReference type="EMBL" id="SAI86765.1"/>
    </source>
</evidence>
<dbReference type="InterPro" id="IPR011701">
    <property type="entry name" value="MFS"/>
</dbReference>
<feature type="transmembrane region" description="Helical" evidence="4">
    <location>
        <begin position="191"/>
        <end position="214"/>
    </location>
</feature>
<dbReference type="SUPFAM" id="SSF103473">
    <property type="entry name" value="MFS general substrate transporter"/>
    <property type="match status" value="1"/>
</dbReference>
<evidence type="ECO:0000259" key="5">
    <source>
        <dbReference type="PROSITE" id="PS50850"/>
    </source>
</evidence>
<reference evidence="7" key="1">
    <citation type="submission" date="2016-04" db="EMBL/GenBank/DDBJ databases">
        <authorList>
            <person name="Shah S.A."/>
            <person name="Garrett R.A."/>
        </authorList>
    </citation>
    <scope>NUCLEOTIDE SEQUENCE [LARGE SCALE GENOMIC DNA]</scope>
    <source>
        <strain evidence="7">ATCC 35091 / DSM 1616 / JCM 8930 / NBRC 15331 / P1</strain>
    </source>
</reference>
<protein>
    <submittedName>
        <fullName evidence="6">MFS transporter</fullName>
    </submittedName>
</protein>
<feature type="transmembrane region" description="Helical" evidence="4">
    <location>
        <begin position="371"/>
        <end position="391"/>
    </location>
</feature>
<sequence length="433" mass="46943">MGGREISTTQVIKVAVGTSLGTTIEWYDFFLYGYAASLIFPKLFFPPTYSPITALLVSLSTYAVGFVARPVGAMIFGHLGDKLGRRTGLLWDLILMGIGTGIIGLLPGYSSIGFLALTIATISRILQGIGVGGEWGGATTWLTEYAAKSRWRAFWGSWVQQGVPIGLLWASAMLGLFASFPSNSPLSLLNYGWRIAFWVGAIAAVIGIVIRLALLESPLFERVIEKGEVSKVPSIEVWRKYWSKILLLAASWAAQNAGFYLYSVYSVTFLAGIGFPKTLGLLSVTISALIGIFITVLFGILSDRIGRRLGMMIAFGFGLAFSFPYVLLLFSKSFSLVLLAQVLMVVAVLGSYAIIPAFFAENFPTKYRYSGTGLSYHMAAPFAGGLAPIIVADLVGENYLGNWWAFSAVFSAYFIISLIALAVLKETKGKEMD</sequence>
<dbReference type="GO" id="GO:0022857">
    <property type="term" value="F:transmembrane transporter activity"/>
    <property type="evidence" value="ECO:0007669"/>
    <property type="project" value="InterPro"/>
</dbReference>
<dbReference type="OrthoDB" id="117970at2157"/>
<keyword evidence="4" id="KW-1133">Transmembrane helix</keyword>
<dbReference type="InterPro" id="IPR036259">
    <property type="entry name" value="MFS_trans_sf"/>
</dbReference>
<comment type="subcellular location">
    <subcellularLocation>
        <location evidence="1">Cell membrane</location>
        <topology evidence="1">Multi-pass membrane protein</topology>
    </subcellularLocation>
</comment>
<keyword evidence="3" id="KW-1003">Cell membrane</keyword>
<keyword evidence="4" id="KW-0812">Transmembrane</keyword>
<dbReference type="Proteomes" id="UP000076770">
    <property type="component" value="Chromosome i"/>
</dbReference>
<dbReference type="PANTHER" id="PTHR43045:SF1">
    <property type="entry name" value="SHIKIMATE TRANSPORTER"/>
    <property type="match status" value="1"/>
</dbReference>
<feature type="transmembrane region" description="Helical" evidence="4">
    <location>
        <begin position="279"/>
        <end position="302"/>
    </location>
</feature>
<dbReference type="RefSeq" id="WP_063492887.1">
    <property type="nucleotide sequence ID" value="NZ_LT549890.1"/>
</dbReference>
<proteinExistence type="predicted"/>
<feature type="transmembrane region" description="Helical" evidence="4">
    <location>
        <begin position="48"/>
        <end position="68"/>
    </location>
</feature>
<evidence type="ECO:0000256" key="2">
    <source>
        <dbReference type="ARBA" id="ARBA00022448"/>
    </source>
</evidence>
<dbReference type="AlphaFoldDB" id="A0A157T5Y3"/>
<evidence type="ECO:0000256" key="1">
    <source>
        <dbReference type="ARBA" id="ARBA00004651"/>
    </source>
</evidence>
<dbReference type="GeneID" id="27429375"/>
<dbReference type="EMBL" id="LT549890">
    <property type="protein sequence ID" value="SAI86765.1"/>
    <property type="molecule type" value="Genomic_DNA"/>
</dbReference>
<evidence type="ECO:0000256" key="4">
    <source>
        <dbReference type="SAM" id="Phobius"/>
    </source>
</evidence>
<gene>
    <name evidence="6" type="ORF">SSOP1_3211</name>
</gene>
<keyword evidence="4" id="KW-0472">Membrane</keyword>
<dbReference type="PANTHER" id="PTHR43045">
    <property type="entry name" value="SHIKIMATE TRANSPORTER"/>
    <property type="match status" value="1"/>
</dbReference>
<organism evidence="6 7">
    <name type="scientific">Saccharolobus solfataricus</name>
    <name type="common">Sulfolobus solfataricus</name>
    <dbReference type="NCBI Taxonomy" id="2287"/>
    <lineage>
        <taxon>Archaea</taxon>
        <taxon>Thermoproteota</taxon>
        <taxon>Thermoprotei</taxon>
        <taxon>Sulfolobales</taxon>
        <taxon>Sulfolobaceae</taxon>
        <taxon>Saccharolobus</taxon>
    </lineage>
</organism>
<dbReference type="InterPro" id="IPR020846">
    <property type="entry name" value="MFS_dom"/>
</dbReference>
<keyword evidence="2" id="KW-0813">Transport</keyword>
<accession>A0A157T5Y3</accession>
<feature type="domain" description="Major facilitator superfamily (MFS) profile" evidence="5">
    <location>
        <begin position="14"/>
        <end position="428"/>
    </location>
</feature>
<dbReference type="Pfam" id="PF07690">
    <property type="entry name" value="MFS_1"/>
    <property type="match status" value="1"/>
</dbReference>
<feature type="transmembrane region" description="Helical" evidence="4">
    <location>
        <begin position="336"/>
        <end position="359"/>
    </location>
</feature>
<dbReference type="Gene3D" id="1.20.1250.20">
    <property type="entry name" value="MFS general substrate transporter like domains"/>
    <property type="match status" value="1"/>
</dbReference>
<feature type="transmembrane region" description="Helical" evidence="4">
    <location>
        <begin position="89"/>
        <end position="106"/>
    </location>
</feature>
<evidence type="ECO:0000256" key="3">
    <source>
        <dbReference type="ARBA" id="ARBA00022475"/>
    </source>
</evidence>
<evidence type="ECO:0000313" key="7">
    <source>
        <dbReference type="Proteomes" id="UP000076770"/>
    </source>
</evidence>
<feature type="transmembrane region" description="Helical" evidence="4">
    <location>
        <begin position="309"/>
        <end position="330"/>
    </location>
</feature>
<dbReference type="PATRIC" id="fig|2287.9.peg.3378"/>